<evidence type="ECO:0000313" key="1">
    <source>
        <dbReference type="EMBL" id="GMN89791.1"/>
    </source>
</evidence>
<organism evidence="1 2">
    <name type="scientific">Francisella sciaenopsi</name>
    <dbReference type="NCBI Taxonomy" id="3055034"/>
    <lineage>
        <taxon>Bacteria</taxon>
        <taxon>Pseudomonadati</taxon>
        <taxon>Pseudomonadota</taxon>
        <taxon>Gammaproteobacteria</taxon>
        <taxon>Thiotrichales</taxon>
        <taxon>Francisellaceae</taxon>
        <taxon>Francisella</taxon>
    </lineage>
</organism>
<keyword evidence="2" id="KW-1185">Reference proteome</keyword>
<protein>
    <submittedName>
        <fullName evidence="1">Uncharacterized protein</fullName>
    </submittedName>
</protein>
<gene>
    <name evidence="1" type="ORF">fsci_12780</name>
</gene>
<proteinExistence type="predicted"/>
<accession>A0ABQ6PH04</accession>
<dbReference type="Proteomes" id="UP001628164">
    <property type="component" value="Unassembled WGS sequence"/>
</dbReference>
<dbReference type="EMBL" id="BTHG01000005">
    <property type="protein sequence ID" value="GMN89791.1"/>
    <property type="molecule type" value="Genomic_DNA"/>
</dbReference>
<reference evidence="1 2" key="1">
    <citation type="journal article" date="2024" name="Dis. Aquat. Organ.">
        <title>Francisella sciaenopsi sp. nov. isolated from diseased red drum Sciaenops ocellatus in Florida, USA.</title>
        <authorList>
            <person name="Kawahara M."/>
            <person name="Cody T.T."/>
            <person name="Yanong R.P.E."/>
            <person name="Henderson E."/>
            <person name="Yazdi Z."/>
            <person name="Soto E."/>
        </authorList>
    </citation>
    <scope>NUCLEOTIDE SEQUENCE [LARGE SCALE GENOMIC DNA]</scope>
    <source>
        <strain evidence="1 2">R22-20-7</strain>
    </source>
</reference>
<sequence>MYFRTLDNKLQVLFSIREECKTKNTNKNIKTYLYFFFNKLILLLEKQQSILKYITDTIS</sequence>
<comment type="caution">
    <text evidence="1">The sequence shown here is derived from an EMBL/GenBank/DDBJ whole genome shotgun (WGS) entry which is preliminary data.</text>
</comment>
<name>A0ABQ6PH04_9GAMM</name>
<evidence type="ECO:0000313" key="2">
    <source>
        <dbReference type="Proteomes" id="UP001628164"/>
    </source>
</evidence>